<dbReference type="PROSITE" id="PS50949">
    <property type="entry name" value="HTH_GNTR"/>
    <property type="match status" value="1"/>
</dbReference>
<keyword evidence="2" id="KW-0238">DNA-binding</keyword>
<dbReference type="SMART" id="SM00345">
    <property type="entry name" value="HTH_GNTR"/>
    <property type="match status" value="1"/>
</dbReference>
<dbReference type="InterPro" id="IPR036388">
    <property type="entry name" value="WH-like_DNA-bd_sf"/>
</dbReference>
<evidence type="ECO:0000256" key="3">
    <source>
        <dbReference type="ARBA" id="ARBA00023163"/>
    </source>
</evidence>
<dbReference type="Proteomes" id="UP000277094">
    <property type="component" value="Unassembled WGS sequence"/>
</dbReference>
<evidence type="ECO:0000313" key="6">
    <source>
        <dbReference type="Proteomes" id="UP000277094"/>
    </source>
</evidence>
<reference evidence="5 6" key="1">
    <citation type="submission" date="2018-11" db="EMBL/GenBank/DDBJ databases">
        <authorList>
            <person name="Li F."/>
        </authorList>
    </citation>
    <scope>NUCLEOTIDE SEQUENCE [LARGE SCALE GENOMIC DNA]</scope>
    <source>
        <strain evidence="5 6">KIS18-7</strain>
    </source>
</reference>
<dbReference type="Pfam" id="PF07729">
    <property type="entry name" value="FCD"/>
    <property type="match status" value="1"/>
</dbReference>
<dbReference type="InterPro" id="IPR011711">
    <property type="entry name" value="GntR_C"/>
</dbReference>
<comment type="caution">
    <text evidence="5">The sequence shown here is derived from an EMBL/GenBank/DDBJ whole genome shotgun (WGS) entry which is preliminary data.</text>
</comment>
<organism evidence="5 6">
    <name type="scientific">Nocardioides marmorisolisilvae</name>
    <dbReference type="NCBI Taxonomy" id="1542737"/>
    <lineage>
        <taxon>Bacteria</taxon>
        <taxon>Bacillati</taxon>
        <taxon>Actinomycetota</taxon>
        <taxon>Actinomycetes</taxon>
        <taxon>Propionibacteriales</taxon>
        <taxon>Nocardioidaceae</taxon>
        <taxon>Nocardioides</taxon>
    </lineage>
</organism>
<dbReference type="SMART" id="SM00895">
    <property type="entry name" value="FCD"/>
    <property type="match status" value="1"/>
</dbReference>
<keyword evidence="6" id="KW-1185">Reference proteome</keyword>
<dbReference type="AlphaFoldDB" id="A0A3N0DPP5"/>
<evidence type="ECO:0000259" key="4">
    <source>
        <dbReference type="PROSITE" id="PS50949"/>
    </source>
</evidence>
<accession>A0A3N0DPP5</accession>
<dbReference type="InterPro" id="IPR008920">
    <property type="entry name" value="TF_FadR/GntR_C"/>
</dbReference>
<dbReference type="SUPFAM" id="SSF46785">
    <property type="entry name" value="Winged helix' DNA-binding domain"/>
    <property type="match status" value="1"/>
</dbReference>
<proteinExistence type="predicted"/>
<dbReference type="OrthoDB" id="8663149at2"/>
<sequence>MTDSVANGLHLDRALLSEQIYTHIKKMIKDGTLEPGDQVVEYKLAREMGVSQAPVREALKRLVHDGIVTNIPRNGNFVSRFSTQEAEDARVGRVALEEMAARLACGRLQEQDLVNLNDLIEQMREAAERRDLSAFREHDFAFHRAVVQATRNTYLPRMWDIVEPSLRSFDILSDPAFKGDWRVAAEWHQDLLDALVSSTPGEAAALFARHAASLAGNAEGDLEDVLRGGQPAAGAPS</sequence>
<dbReference type="EMBL" id="RJSG01000003">
    <property type="protein sequence ID" value="RNL77627.1"/>
    <property type="molecule type" value="Genomic_DNA"/>
</dbReference>
<dbReference type="PANTHER" id="PTHR43537:SF45">
    <property type="entry name" value="GNTR FAMILY REGULATORY PROTEIN"/>
    <property type="match status" value="1"/>
</dbReference>
<dbReference type="Pfam" id="PF00392">
    <property type="entry name" value="GntR"/>
    <property type="match status" value="1"/>
</dbReference>
<dbReference type="PANTHER" id="PTHR43537">
    <property type="entry name" value="TRANSCRIPTIONAL REGULATOR, GNTR FAMILY"/>
    <property type="match status" value="1"/>
</dbReference>
<evidence type="ECO:0000256" key="2">
    <source>
        <dbReference type="ARBA" id="ARBA00023125"/>
    </source>
</evidence>
<keyword evidence="1" id="KW-0805">Transcription regulation</keyword>
<dbReference type="InterPro" id="IPR000524">
    <property type="entry name" value="Tscrpt_reg_HTH_GntR"/>
</dbReference>
<dbReference type="GO" id="GO:0003677">
    <property type="term" value="F:DNA binding"/>
    <property type="evidence" value="ECO:0007669"/>
    <property type="project" value="UniProtKB-KW"/>
</dbReference>
<evidence type="ECO:0000256" key="1">
    <source>
        <dbReference type="ARBA" id="ARBA00023015"/>
    </source>
</evidence>
<feature type="domain" description="HTH gntR-type" evidence="4">
    <location>
        <begin position="14"/>
        <end position="81"/>
    </location>
</feature>
<dbReference type="Gene3D" id="1.20.120.530">
    <property type="entry name" value="GntR ligand-binding domain-like"/>
    <property type="match status" value="1"/>
</dbReference>
<dbReference type="GO" id="GO:0003700">
    <property type="term" value="F:DNA-binding transcription factor activity"/>
    <property type="evidence" value="ECO:0007669"/>
    <property type="project" value="InterPro"/>
</dbReference>
<keyword evidence="3" id="KW-0804">Transcription</keyword>
<name>A0A3N0DPP5_9ACTN</name>
<dbReference type="Gene3D" id="1.10.10.10">
    <property type="entry name" value="Winged helix-like DNA-binding domain superfamily/Winged helix DNA-binding domain"/>
    <property type="match status" value="1"/>
</dbReference>
<dbReference type="CDD" id="cd07377">
    <property type="entry name" value="WHTH_GntR"/>
    <property type="match status" value="1"/>
</dbReference>
<gene>
    <name evidence="5" type="ORF">EFL95_16600</name>
</gene>
<evidence type="ECO:0000313" key="5">
    <source>
        <dbReference type="EMBL" id="RNL77627.1"/>
    </source>
</evidence>
<dbReference type="RefSeq" id="WP_123235213.1">
    <property type="nucleotide sequence ID" value="NZ_RJSG01000003.1"/>
</dbReference>
<dbReference type="InterPro" id="IPR036390">
    <property type="entry name" value="WH_DNA-bd_sf"/>
</dbReference>
<dbReference type="SUPFAM" id="SSF48008">
    <property type="entry name" value="GntR ligand-binding domain-like"/>
    <property type="match status" value="1"/>
</dbReference>
<protein>
    <submittedName>
        <fullName evidence="5">GntR family transcriptional regulator</fullName>
    </submittedName>
</protein>